<keyword evidence="2" id="KW-0106">Calcium</keyword>
<evidence type="ECO:0000313" key="5">
    <source>
        <dbReference type="Proteomes" id="UP000266673"/>
    </source>
</evidence>
<dbReference type="GO" id="GO:0016020">
    <property type="term" value="C:membrane"/>
    <property type="evidence" value="ECO:0007669"/>
    <property type="project" value="TreeGrafter"/>
</dbReference>
<dbReference type="Proteomes" id="UP000266673">
    <property type="component" value="Unassembled WGS sequence"/>
</dbReference>
<keyword evidence="1" id="KW-0479">Metal-binding</keyword>
<organism evidence="4 5">
    <name type="scientific">Gigaspora rosea</name>
    <dbReference type="NCBI Taxonomy" id="44941"/>
    <lineage>
        <taxon>Eukaryota</taxon>
        <taxon>Fungi</taxon>
        <taxon>Fungi incertae sedis</taxon>
        <taxon>Mucoromycota</taxon>
        <taxon>Glomeromycotina</taxon>
        <taxon>Glomeromycetes</taxon>
        <taxon>Diversisporales</taxon>
        <taxon>Gigasporaceae</taxon>
        <taxon>Gigaspora</taxon>
    </lineage>
</organism>
<dbReference type="EMBL" id="QKWP01002025">
    <property type="protein sequence ID" value="RIB05219.1"/>
    <property type="molecule type" value="Genomic_DNA"/>
</dbReference>
<accession>A0A397U8Y8</accession>
<gene>
    <name evidence="4" type="ORF">C2G38_2148660</name>
</gene>
<dbReference type="PANTHER" id="PTHR45911">
    <property type="entry name" value="C2 DOMAIN-CONTAINING PROTEIN"/>
    <property type="match status" value="1"/>
</dbReference>
<feature type="domain" description="C2" evidence="3">
    <location>
        <begin position="1"/>
        <end position="105"/>
    </location>
</feature>
<proteinExistence type="predicted"/>
<dbReference type="InterPro" id="IPR035892">
    <property type="entry name" value="C2_domain_sf"/>
</dbReference>
<dbReference type="PROSITE" id="PS50004">
    <property type="entry name" value="C2"/>
    <property type="match status" value="1"/>
</dbReference>
<evidence type="ECO:0000259" key="3">
    <source>
        <dbReference type="PROSITE" id="PS50004"/>
    </source>
</evidence>
<dbReference type="InterPro" id="IPR000008">
    <property type="entry name" value="C2_dom"/>
</dbReference>
<name>A0A397U8Y8_9GLOM</name>
<evidence type="ECO:0000256" key="1">
    <source>
        <dbReference type="ARBA" id="ARBA00022723"/>
    </source>
</evidence>
<dbReference type="STRING" id="44941.A0A397U8Y8"/>
<reference evidence="4 5" key="1">
    <citation type="submission" date="2018-06" db="EMBL/GenBank/DDBJ databases">
        <title>Comparative genomics reveals the genomic features of Rhizophagus irregularis, R. cerebriforme, R. diaphanum and Gigaspora rosea, and their symbiotic lifestyle signature.</title>
        <authorList>
            <person name="Morin E."/>
            <person name="San Clemente H."/>
            <person name="Chen E.C.H."/>
            <person name="De La Providencia I."/>
            <person name="Hainaut M."/>
            <person name="Kuo A."/>
            <person name="Kohler A."/>
            <person name="Murat C."/>
            <person name="Tang N."/>
            <person name="Roy S."/>
            <person name="Loubradou J."/>
            <person name="Henrissat B."/>
            <person name="Grigoriev I.V."/>
            <person name="Corradi N."/>
            <person name="Roux C."/>
            <person name="Martin F.M."/>
        </authorList>
    </citation>
    <scope>NUCLEOTIDE SEQUENCE [LARGE SCALE GENOMIC DNA]</scope>
    <source>
        <strain evidence="4 5">DAOM 194757</strain>
    </source>
</reference>
<dbReference type="Gene3D" id="2.60.40.150">
    <property type="entry name" value="C2 domain"/>
    <property type="match status" value="1"/>
</dbReference>
<dbReference type="Pfam" id="PF00168">
    <property type="entry name" value="C2"/>
    <property type="match status" value="1"/>
</dbReference>
<dbReference type="AlphaFoldDB" id="A0A397U8Y8"/>
<dbReference type="PANTHER" id="PTHR45911:SF4">
    <property type="entry name" value="MULTIPLE C2 AND TRANSMEMBRANE DOMAIN-CONTAINING PROTEIN"/>
    <property type="match status" value="1"/>
</dbReference>
<sequence length="128" mass="15055">MARGKGILAIHVVEGRNFQKMDNIGNCDPYVEVWLDNPTQKSKTDVRRNSRTPVWDMKFYYNVCHQPELHVTVMDMDRLTQDDLIGTATIDISDIYKNYYQEMWVSLPDVKGKQRDGQLRLIIEFFPK</sequence>
<dbReference type="SUPFAM" id="SSF49562">
    <property type="entry name" value="C2 domain (Calcium/lipid-binding domain, CaLB)"/>
    <property type="match status" value="1"/>
</dbReference>
<dbReference type="CDD" id="cd00030">
    <property type="entry name" value="C2"/>
    <property type="match status" value="1"/>
</dbReference>
<keyword evidence="5" id="KW-1185">Reference proteome</keyword>
<dbReference type="OrthoDB" id="270970at2759"/>
<evidence type="ECO:0000256" key="2">
    <source>
        <dbReference type="ARBA" id="ARBA00022837"/>
    </source>
</evidence>
<protein>
    <submittedName>
        <fullName evidence="4">C2 domain-containing protein</fullName>
    </submittedName>
</protein>
<dbReference type="GO" id="GO:0005509">
    <property type="term" value="F:calcium ion binding"/>
    <property type="evidence" value="ECO:0007669"/>
    <property type="project" value="TreeGrafter"/>
</dbReference>
<comment type="caution">
    <text evidence="4">The sequence shown here is derived from an EMBL/GenBank/DDBJ whole genome shotgun (WGS) entry which is preliminary data.</text>
</comment>
<evidence type="ECO:0000313" key="4">
    <source>
        <dbReference type="EMBL" id="RIB05219.1"/>
    </source>
</evidence>
<dbReference type="SMART" id="SM00239">
    <property type="entry name" value="C2"/>
    <property type="match status" value="1"/>
</dbReference>